<feature type="compositionally biased region" description="Low complexity" evidence="1">
    <location>
        <begin position="520"/>
        <end position="530"/>
    </location>
</feature>
<sequence>MNDPNPYNSYCEAIFQIPVLTIDERGKDGHVDISTDVILASSRLERCRATGWWRGDRPTVNHMLAGPFQLAIVDMLVLIFDKNCLEVRSGSPYDSDYFATHMEGLSLAVRVFGKVVSSTDRSFTVLYSTRMPDQHPTDKSGVLTHIQIDIPDDWDTVANPIPSVGTFSGGRAIINDVETTGSDRRLIATAEHIQKPVFHAAVVANGTPHHQKFADAYAKHKAGVSSSAVVVKPKKAPITVDHTTTFCEITHRFMVVDVADDDPKALMVRFLTTEAQACDFATYWPLDDVPPMHAIFTGHGFVGLQLDHLVLVLTPASIEVRHGNPADFRYRQKHAPKGKPQLRIAGLCYESAGRSSSLEARVRANGLEIAVRVRLVLPESKADNKRWGSTKPFDTGRIVSLRGSIRNVVFGEQAMITVDPESLQNAAPGAPEPEVGLKASSSPSLGWDSPARRPAASVMSTRYATAGIGPSSPSSSSAITDEGINSPSGGKTIVNGIHPYASSPPHPTVTGAARMTHPFSWSGSLSTPSVTSPPPNGVAMSPAESASSSQSGQTNLSALMTPSPSQQQSQRRSASEVGDGDVRPPKRQQRLPRAQKGSSPSR</sequence>
<reference evidence="2" key="1">
    <citation type="journal article" date="2023" name="PhytoFront">
        <title>Draft Genome Resources of Seven Strains of Tilletia horrida, Causal Agent of Kernel Smut of Rice.</title>
        <authorList>
            <person name="Khanal S."/>
            <person name="Antony Babu S."/>
            <person name="Zhou X.G."/>
        </authorList>
    </citation>
    <scope>NUCLEOTIDE SEQUENCE</scope>
    <source>
        <strain evidence="2">TX3</strain>
    </source>
</reference>
<accession>A0AAN6G7A6</accession>
<dbReference type="Proteomes" id="UP001176521">
    <property type="component" value="Unassembled WGS sequence"/>
</dbReference>
<feature type="region of interest" description="Disordered" evidence="1">
    <location>
        <begin position="466"/>
        <end position="602"/>
    </location>
</feature>
<feature type="compositionally biased region" description="Low complexity" evidence="1">
    <location>
        <begin position="466"/>
        <end position="480"/>
    </location>
</feature>
<comment type="caution">
    <text evidence="2">The sequence shown here is derived from an EMBL/GenBank/DDBJ whole genome shotgun (WGS) entry which is preliminary data.</text>
</comment>
<feature type="region of interest" description="Disordered" evidence="1">
    <location>
        <begin position="423"/>
        <end position="453"/>
    </location>
</feature>
<proteinExistence type="predicted"/>
<dbReference type="AlphaFoldDB" id="A0AAN6G7A6"/>
<gene>
    <name evidence="2" type="ORF">OC842_005725</name>
</gene>
<evidence type="ECO:0000313" key="2">
    <source>
        <dbReference type="EMBL" id="KAK0524775.1"/>
    </source>
</evidence>
<dbReference type="EMBL" id="JAPDMQ010000434">
    <property type="protein sequence ID" value="KAK0524775.1"/>
    <property type="molecule type" value="Genomic_DNA"/>
</dbReference>
<evidence type="ECO:0000313" key="3">
    <source>
        <dbReference type="Proteomes" id="UP001176521"/>
    </source>
</evidence>
<organism evidence="2 3">
    <name type="scientific">Tilletia horrida</name>
    <dbReference type="NCBI Taxonomy" id="155126"/>
    <lineage>
        <taxon>Eukaryota</taxon>
        <taxon>Fungi</taxon>
        <taxon>Dikarya</taxon>
        <taxon>Basidiomycota</taxon>
        <taxon>Ustilaginomycotina</taxon>
        <taxon>Exobasidiomycetes</taxon>
        <taxon>Tilletiales</taxon>
        <taxon>Tilletiaceae</taxon>
        <taxon>Tilletia</taxon>
    </lineage>
</organism>
<protein>
    <submittedName>
        <fullName evidence="2">Uncharacterized protein</fullName>
    </submittedName>
</protein>
<name>A0AAN6G7A6_9BASI</name>
<keyword evidence="3" id="KW-1185">Reference proteome</keyword>
<feature type="compositionally biased region" description="Low complexity" evidence="1">
    <location>
        <begin position="539"/>
        <end position="572"/>
    </location>
</feature>
<evidence type="ECO:0000256" key="1">
    <source>
        <dbReference type="SAM" id="MobiDB-lite"/>
    </source>
</evidence>